<dbReference type="EnsemblMetazoa" id="CLYHEMT009852.1">
    <property type="protein sequence ID" value="CLYHEMP009852.1"/>
    <property type="gene ID" value="CLYHEMG009852"/>
</dbReference>
<evidence type="ECO:0000313" key="3">
    <source>
        <dbReference type="Proteomes" id="UP000594262"/>
    </source>
</evidence>
<dbReference type="Proteomes" id="UP000594262">
    <property type="component" value="Unplaced"/>
</dbReference>
<proteinExistence type="predicted"/>
<name>A0A7M5VE90_9CNID</name>
<dbReference type="GeneID" id="136802704"/>
<reference evidence="2" key="1">
    <citation type="submission" date="2021-01" db="UniProtKB">
        <authorList>
            <consortium name="EnsemblMetazoa"/>
        </authorList>
    </citation>
    <scope>IDENTIFICATION</scope>
</reference>
<keyword evidence="3" id="KW-1185">Reference proteome</keyword>
<keyword evidence="1" id="KW-0732">Signal</keyword>
<accession>A0A7M5VE90</accession>
<organism evidence="2 3">
    <name type="scientific">Clytia hemisphaerica</name>
    <dbReference type="NCBI Taxonomy" id="252671"/>
    <lineage>
        <taxon>Eukaryota</taxon>
        <taxon>Metazoa</taxon>
        <taxon>Cnidaria</taxon>
        <taxon>Hydrozoa</taxon>
        <taxon>Hydroidolina</taxon>
        <taxon>Leptothecata</taxon>
        <taxon>Obeliida</taxon>
        <taxon>Clytiidae</taxon>
        <taxon>Clytia</taxon>
    </lineage>
</organism>
<sequence>MWFVFSLIFLPLLFVKSKCNEILGIPENNHGQEAVTFVGEQEIALPKHFRLGVIPVLSPEWIFKFSIRFHSLDYVGDGTFSYCTLLHLTQGGNNDVYGDRTPNIAIAGNPTLNEMRINAPVNGDKSYRQNIPFTLAVNETMDVEVHQRYISNGEYRYFIRINKEEIHSVVNTQAKQFYNVKVIAGQKFTRAEVCPASIKNVKHTNFL</sequence>
<dbReference type="AlphaFoldDB" id="A0A7M5VE90"/>
<protein>
    <submittedName>
        <fullName evidence="2">Uncharacterized protein</fullName>
    </submittedName>
</protein>
<evidence type="ECO:0000256" key="1">
    <source>
        <dbReference type="SAM" id="SignalP"/>
    </source>
</evidence>
<evidence type="ECO:0000313" key="2">
    <source>
        <dbReference type="EnsemblMetazoa" id="CLYHEMP009852.1"/>
    </source>
</evidence>
<dbReference type="RefSeq" id="XP_066915561.1">
    <property type="nucleotide sequence ID" value="XM_067059460.1"/>
</dbReference>
<feature type="chain" id="PRO_5029705182" evidence="1">
    <location>
        <begin position="20"/>
        <end position="207"/>
    </location>
</feature>
<feature type="signal peptide" evidence="1">
    <location>
        <begin position="1"/>
        <end position="19"/>
    </location>
</feature>